<dbReference type="Proteomes" id="UP000298663">
    <property type="component" value="Unassembled WGS sequence"/>
</dbReference>
<keyword evidence="1" id="KW-0812">Transmembrane</keyword>
<sequence>MLQTFLRNQIPLNFIFIASHLVLAVIISQRCSTLHSGSCRVLLLKLLLSPILDSRCEKDTEKKLFWER</sequence>
<dbReference type="EMBL" id="AZBU02000008">
    <property type="protein sequence ID" value="TKR67332.1"/>
    <property type="molecule type" value="Genomic_DNA"/>
</dbReference>
<reference evidence="2 3" key="2">
    <citation type="journal article" date="2019" name="G3 (Bethesda)">
        <title>Hybrid Assembly of the Genome of the Entomopathogenic Nematode Steinernema carpocapsae Identifies the X-Chromosome.</title>
        <authorList>
            <person name="Serra L."/>
            <person name="Macchietto M."/>
            <person name="Macias-Munoz A."/>
            <person name="McGill C.J."/>
            <person name="Rodriguez I.M."/>
            <person name="Rodriguez B."/>
            <person name="Murad R."/>
            <person name="Mortazavi A."/>
        </authorList>
    </citation>
    <scope>NUCLEOTIDE SEQUENCE [LARGE SCALE GENOMIC DNA]</scope>
    <source>
        <strain evidence="2 3">ALL</strain>
    </source>
</reference>
<organism evidence="2 3">
    <name type="scientific">Steinernema carpocapsae</name>
    <name type="common">Entomopathogenic nematode</name>
    <dbReference type="NCBI Taxonomy" id="34508"/>
    <lineage>
        <taxon>Eukaryota</taxon>
        <taxon>Metazoa</taxon>
        <taxon>Ecdysozoa</taxon>
        <taxon>Nematoda</taxon>
        <taxon>Chromadorea</taxon>
        <taxon>Rhabditida</taxon>
        <taxon>Tylenchina</taxon>
        <taxon>Panagrolaimomorpha</taxon>
        <taxon>Strongyloidoidea</taxon>
        <taxon>Steinernematidae</taxon>
        <taxon>Steinernema</taxon>
    </lineage>
</organism>
<gene>
    <name evidence="2" type="ORF">L596_023503</name>
</gene>
<name>A0A4U5ME26_STECR</name>
<dbReference type="AlphaFoldDB" id="A0A4U5ME26"/>
<keyword evidence="1" id="KW-1133">Transmembrane helix</keyword>
<proteinExistence type="predicted"/>
<evidence type="ECO:0000313" key="3">
    <source>
        <dbReference type="Proteomes" id="UP000298663"/>
    </source>
</evidence>
<keyword evidence="1" id="KW-0472">Membrane</keyword>
<reference evidence="2 3" key="1">
    <citation type="journal article" date="2015" name="Genome Biol.">
        <title>Comparative genomics of Steinernema reveals deeply conserved gene regulatory networks.</title>
        <authorList>
            <person name="Dillman A.R."/>
            <person name="Macchietto M."/>
            <person name="Porter C.F."/>
            <person name="Rogers A."/>
            <person name="Williams B."/>
            <person name="Antoshechkin I."/>
            <person name="Lee M.M."/>
            <person name="Goodwin Z."/>
            <person name="Lu X."/>
            <person name="Lewis E.E."/>
            <person name="Goodrich-Blair H."/>
            <person name="Stock S.P."/>
            <person name="Adams B.J."/>
            <person name="Sternberg P.W."/>
            <person name="Mortazavi A."/>
        </authorList>
    </citation>
    <scope>NUCLEOTIDE SEQUENCE [LARGE SCALE GENOMIC DNA]</scope>
    <source>
        <strain evidence="2 3">ALL</strain>
    </source>
</reference>
<feature type="transmembrane region" description="Helical" evidence="1">
    <location>
        <begin position="12"/>
        <end position="29"/>
    </location>
</feature>
<comment type="caution">
    <text evidence="2">The sequence shown here is derived from an EMBL/GenBank/DDBJ whole genome shotgun (WGS) entry which is preliminary data.</text>
</comment>
<protein>
    <submittedName>
        <fullName evidence="2">Uncharacterized protein</fullName>
    </submittedName>
</protein>
<accession>A0A4U5ME26</accession>
<evidence type="ECO:0000256" key="1">
    <source>
        <dbReference type="SAM" id="Phobius"/>
    </source>
</evidence>
<evidence type="ECO:0000313" key="2">
    <source>
        <dbReference type="EMBL" id="TKR67332.1"/>
    </source>
</evidence>
<keyword evidence="3" id="KW-1185">Reference proteome</keyword>